<feature type="transmembrane region" description="Helical" evidence="6">
    <location>
        <begin position="122"/>
        <end position="146"/>
    </location>
</feature>
<feature type="transmembrane region" description="Helical" evidence="6">
    <location>
        <begin position="242"/>
        <end position="264"/>
    </location>
</feature>
<feature type="transmembrane region" description="Helical" evidence="6">
    <location>
        <begin position="197"/>
        <end position="222"/>
    </location>
</feature>
<evidence type="ECO:0000256" key="4">
    <source>
        <dbReference type="ARBA" id="ARBA00022989"/>
    </source>
</evidence>
<evidence type="ECO:0000256" key="6">
    <source>
        <dbReference type="SAM" id="Phobius"/>
    </source>
</evidence>
<evidence type="ECO:0000256" key="1">
    <source>
        <dbReference type="ARBA" id="ARBA00004651"/>
    </source>
</evidence>
<feature type="transmembrane region" description="Helical" evidence="6">
    <location>
        <begin position="81"/>
        <end position="102"/>
    </location>
</feature>
<gene>
    <name evidence="7" type="ORF">N864_01005</name>
</gene>
<feature type="transmembrane region" description="Helical" evidence="6">
    <location>
        <begin position="48"/>
        <end position="69"/>
    </location>
</feature>
<dbReference type="OrthoDB" id="5241646at2"/>
<dbReference type="AlphaFoldDB" id="W9GSA9"/>
<dbReference type="InterPro" id="IPR019108">
    <property type="entry name" value="Caa3_assmbl_CtaG-rel"/>
</dbReference>
<sequence>MEVWREVLSTWAPRPAPILLAALALGVYGMAVRRIRRTRPSGWPARRMVAHAAGVLSGLFVVVGPPGALDDTLFSAHMVQHLVLTMVTAPLLVLGAPVLLLLEVSSPRVRRTWIVPVLRSRLATWLTIPWVGWVLFAGTIVATHFSPFYDYAIRHPFVHDYVEHPLYLGVALVFYYPLVGSNPVPHGPSPLARVLSLFLMAGPMSMTGFFIYTARAVLYPSYLAVDGPFGSDALGDQQLAGAIMWCLGMVVQVGWVALAVPVWLRAEERKARRLDETLVPTGPAGAQ</sequence>
<feature type="transmembrane region" description="Helical" evidence="6">
    <location>
        <begin position="16"/>
        <end position="36"/>
    </location>
</feature>
<evidence type="ECO:0000313" key="7">
    <source>
        <dbReference type="EMBL" id="EWT07713.1"/>
    </source>
</evidence>
<name>W9GSA9_9MICO</name>
<proteinExistence type="predicted"/>
<reference evidence="8" key="1">
    <citation type="submission" date="2013-08" db="EMBL/GenBank/DDBJ databases">
        <title>Intrasporangium oryzae NRRL B-24470.</title>
        <authorList>
            <person name="Liu H."/>
            <person name="Wang G."/>
        </authorList>
    </citation>
    <scope>NUCLEOTIDE SEQUENCE [LARGE SCALE GENOMIC DNA]</scope>
    <source>
        <strain evidence="8">Q5-1</strain>
    </source>
</reference>
<accession>W9GSA9</accession>
<comment type="caution">
    <text evidence="7">The sequence shown here is derived from an EMBL/GenBank/DDBJ whole genome shotgun (WGS) entry which is preliminary data.</text>
</comment>
<keyword evidence="3 6" id="KW-0812">Transmembrane</keyword>
<dbReference type="GO" id="GO:0005886">
    <property type="term" value="C:plasma membrane"/>
    <property type="evidence" value="ECO:0007669"/>
    <property type="project" value="UniProtKB-SubCell"/>
</dbReference>
<keyword evidence="5 6" id="KW-0472">Membrane</keyword>
<keyword evidence="2" id="KW-1003">Cell membrane</keyword>
<organism evidence="7 8">
    <name type="scientific">Intrasporangium chromatireducens Q5-1</name>
    <dbReference type="NCBI Taxonomy" id="584657"/>
    <lineage>
        <taxon>Bacteria</taxon>
        <taxon>Bacillati</taxon>
        <taxon>Actinomycetota</taxon>
        <taxon>Actinomycetes</taxon>
        <taxon>Micrococcales</taxon>
        <taxon>Intrasporangiaceae</taxon>
        <taxon>Intrasporangium</taxon>
    </lineage>
</organism>
<feature type="transmembrane region" description="Helical" evidence="6">
    <location>
        <begin position="166"/>
        <end position="185"/>
    </location>
</feature>
<evidence type="ECO:0000256" key="5">
    <source>
        <dbReference type="ARBA" id="ARBA00023136"/>
    </source>
</evidence>
<keyword evidence="4 6" id="KW-1133">Transmembrane helix</keyword>
<evidence type="ECO:0000256" key="3">
    <source>
        <dbReference type="ARBA" id="ARBA00022692"/>
    </source>
</evidence>
<dbReference type="EMBL" id="AWQS01000006">
    <property type="protein sequence ID" value="EWT07713.1"/>
    <property type="molecule type" value="Genomic_DNA"/>
</dbReference>
<comment type="subcellular location">
    <subcellularLocation>
        <location evidence="1">Cell membrane</location>
        <topology evidence="1">Multi-pass membrane protein</topology>
    </subcellularLocation>
</comment>
<evidence type="ECO:0000256" key="2">
    <source>
        <dbReference type="ARBA" id="ARBA00022475"/>
    </source>
</evidence>
<dbReference type="RefSeq" id="WP_034712617.1">
    <property type="nucleotide sequence ID" value="NZ_AWQS01000006.1"/>
</dbReference>
<dbReference type="Proteomes" id="UP000019494">
    <property type="component" value="Unassembled WGS sequence"/>
</dbReference>
<protein>
    <recommendedName>
        <fullName evidence="9">Cytochrome C oxidase assembly protein</fullName>
    </recommendedName>
</protein>
<evidence type="ECO:0008006" key="9">
    <source>
        <dbReference type="Google" id="ProtNLM"/>
    </source>
</evidence>
<keyword evidence="8" id="KW-1185">Reference proteome</keyword>
<dbReference type="Pfam" id="PF09678">
    <property type="entry name" value="Caa3_CtaG"/>
    <property type="match status" value="1"/>
</dbReference>
<evidence type="ECO:0000313" key="8">
    <source>
        <dbReference type="Proteomes" id="UP000019494"/>
    </source>
</evidence>